<protein>
    <submittedName>
        <fullName evidence="1">Uncharacterized protein</fullName>
    </submittedName>
</protein>
<accession>A0A432WEN5</accession>
<name>A0A432WEN5_9GAMM</name>
<proteinExistence type="predicted"/>
<organism evidence="1 2">
    <name type="scientific">Aliidiomarina sanyensis</name>
    <dbReference type="NCBI Taxonomy" id="1249555"/>
    <lineage>
        <taxon>Bacteria</taxon>
        <taxon>Pseudomonadati</taxon>
        <taxon>Pseudomonadota</taxon>
        <taxon>Gammaproteobacteria</taxon>
        <taxon>Alteromonadales</taxon>
        <taxon>Idiomarinaceae</taxon>
        <taxon>Aliidiomarina</taxon>
    </lineage>
</organism>
<dbReference type="Proteomes" id="UP000288405">
    <property type="component" value="Unassembled WGS sequence"/>
</dbReference>
<gene>
    <name evidence="1" type="ORF">CWE11_08320</name>
</gene>
<evidence type="ECO:0000313" key="2">
    <source>
        <dbReference type="Proteomes" id="UP000288405"/>
    </source>
</evidence>
<sequence length="257" mass="29171">MIWRTRIVTLWPLWVGLLCAFVAWSLVRGYTEQMQRDFQEDWFLNNPPEETVDVLVFRKPQYSGTQIALSDLQYRALPRHSLPSDVIYAADVDALMGLELTLIHGQTIEPGHPLVWAYFREITAPQELSETVKYTVALTPEQTHLGYLNEETVLLLYHQSHQGMMQRIGSYPIVAYDGETDRSDQPRAPRYLTVAMSLADRLGIEGLSREGQLFWVAAPVTTPPIDRFGEPAPFIEFLFPGGKQCEHGCSPSVSYSP</sequence>
<dbReference type="OrthoDB" id="2037472at2"/>
<comment type="caution">
    <text evidence="1">The sequence shown here is derived from an EMBL/GenBank/DDBJ whole genome shotgun (WGS) entry which is preliminary data.</text>
</comment>
<dbReference type="EMBL" id="PIPM01000008">
    <property type="protein sequence ID" value="RUO31341.1"/>
    <property type="molecule type" value="Genomic_DNA"/>
</dbReference>
<dbReference type="AlphaFoldDB" id="A0A432WEN5"/>
<dbReference type="RefSeq" id="WP_126777160.1">
    <property type="nucleotide sequence ID" value="NZ_PIPM01000008.1"/>
</dbReference>
<dbReference type="CDD" id="cd11614">
    <property type="entry name" value="SAF_CpaB_FlgA_like"/>
    <property type="match status" value="1"/>
</dbReference>
<evidence type="ECO:0000313" key="1">
    <source>
        <dbReference type="EMBL" id="RUO31341.1"/>
    </source>
</evidence>
<keyword evidence="2" id="KW-1185">Reference proteome</keyword>
<reference evidence="1 2" key="1">
    <citation type="journal article" date="2011" name="Front. Microbiol.">
        <title>Genomic signatures of strain selection and enhancement in Bacillus atrophaeus var. globigii, a historical biowarfare simulant.</title>
        <authorList>
            <person name="Gibbons H.S."/>
            <person name="Broomall S.M."/>
            <person name="McNew L.A."/>
            <person name="Daligault H."/>
            <person name="Chapman C."/>
            <person name="Bruce D."/>
            <person name="Karavis M."/>
            <person name="Krepps M."/>
            <person name="McGregor P.A."/>
            <person name="Hong C."/>
            <person name="Park K.H."/>
            <person name="Akmal A."/>
            <person name="Feldman A."/>
            <person name="Lin J.S."/>
            <person name="Chang W.E."/>
            <person name="Higgs B.W."/>
            <person name="Demirev P."/>
            <person name="Lindquist J."/>
            <person name="Liem A."/>
            <person name="Fochler E."/>
            <person name="Read T.D."/>
            <person name="Tapia R."/>
            <person name="Johnson S."/>
            <person name="Bishop-Lilly K.A."/>
            <person name="Detter C."/>
            <person name="Han C."/>
            <person name="Sozhamannan S."/>
            <person name="Rosenzweig C.N."/>
            <person name="Skowronski E.W."/>
        </authorList>
    </citation>
    <scope>NUCLEOTIDE SEQUENCE [LARGE SCALE GENOMIC DNA]</scope>
    <source>
        <strain evidence="1 2">GYP-17</strain>
    </source>
</reference>